<feature type="compositionally biased region" description="Basic and acidic residues" evidence="1">
    <location>
        <begin position="47"/>
        <end position="58"/>
    </location>
</feature>
<organism evidence="2">
    <name type="scientific">marine metagenome</name>
    <dbReference type="NCBI Taxonomy" id="408172"/>
    <lineage>
        <taxon>unclassified sequences</taxon>
        <taxon>metagenomes</taxon>
        <taxon>ecological metagenomes</taxon>
    </lineage>
</organism>
<feature type="region of interest" description="Disordered" evidence="1">
    <location>
        <begin position="32"/>
        <end position="58"/>
    </location>
</feature>
<name>A0A382VFN2_9ZZZZ</name>
<protein>
    <submittedName>
        <fullName evidence="2">Uncharacterized protein</fullName>
    </submittedName>
</protein>
<proteinExistence type="predicted"/>
<sequence length="58" mass="6433">MNLGYASAVPWHLGKQCRFSIGSVLARSPVDRRLQRSASSAPLLKRPKSESRRQTAPI</sequence>
<evidence type="ECO:0000313" key="2">
    <source>
        <dbReference type="EMBL" id="SVD45342.1"/>
    </source>
</evidence>
<accession>A0A382VFN2</accession>
<gene>
    <name evidence="2" type="ORF">METZ01_LOCUS398196</name>
</gene>
<dbReference type="AlphaFoldDB" id="A0A382VFN2"/>
<evidence type="ECO:0000256" key="1">
    <source>
        <dbReference type="SAM" id="MobiDB-lite"/>
    </source>
</evidence>
<dbReference type="EMBL" id="UINC01151624">
    <property type="protein sequence ID" value="SVD45342.1"/>
    <property type="molecule type" value="Genomic_DNA"/>
</dbReference>
<feature type="non-terminal residue" evidence="2">
    <location>
        <position position="58"/>
    </location>
</feature>
<reference evidence="2" key="1">
    <citation type="submission" date="2018-05" db="EMBL/GenBank/DDBJ databases">
        <authorList>
            <person name="Lanie J.A."/>
            <person name="Ng W.-L."/>
            <person name="Kazmierczak K.M."/>
            <person name="Andrzejewski T.M."/>
            <person name="Davidsen T.M."/>
            <person name="Wayne K.J."/>
            <person name="Tettelin H."/>
            <person name="Glass J.I."/>
            <person name="Rusch D."/>
            <person name="Podicherti R."/>
            <person name="Tsui H.-C.T."/>
            <person name="Winkler M.E."/>
        </authorList>
    </citation>
    <scope>NUCLEOTIDE SEQUENCE</scope>
</reference>